<feature type="compositionally biased region" description="Low complexity" evidence="1">
    <location>
        <begin position="1310"/>
        <end position="1324"/>
    </location>
</feature>
<feature type="region of interest" description="Disordered" evidence="1">
    <location>
        <begin position="125"/>
        <end position="283"/>
    </location>
</feature>
<accession>A0AAV6VCJ7</accession>
<gene>
    <name evidence="4" type="ORF">JTE90_024573</name>
</gene>
<feature type="region of interest" description="Disordered" evidence="1">
    <location>
        <begin position="959"/>
        <end position="994"/>
    </location>
</feature>
<dbReference type="PANTHER" id="PTHR22933">
    <property type="entry name" value="FI18007P1-RELATED"/>
    <property type="match status" value="1"/>
</dbReference>
<evidence type="ECO:0000313" key="4">
    <source>
        <dbReference type="EMBL" id="KAG8194242.1"/>
    </source>
</evidence>
<feature type="compositionally biased region" description="Low complexity" evidence="1">
    <location>
        <begin position="585"/>
        <end position="598"/>
    </location>
</feature>
<feature type="compositionally biased region" description="Polar residues" evidence="1">
    <location>
        <begin position="959"/>
        <end position="976"/>
    </location>
</feature>
<dbReference type="InterPro" id="IPR002557">
    <property type="entry name" value="Chitin-bd_dom"/>
</dbReference>
<dbReference type="Proteomes" id="UP000827092">
    <property type="component" value="Unassembled WGS sequence"/>
</dbReference>
<feature type="region of interest" description="Disordered" evidence="1">
    <location>
        <begin position="34"/>
        <end position="58"/>
    </location>
</feature>
<feature type="compositionally biased region" description="Polar residues" evidence="1">
    <location>
        <begin position="1325"/>
        <end position="1401"/>
    </location>
</feature>
<feature type="compositionally biased region" description="Polar residues" evidence="1">
    <location>
        <begin position="1290"/>
        <end position="1309"/>
    </location>
</feature>
<proteinExistence type="predicted"/>
<organism evidence="4 5">
    <name type="scientific">Oedothorax gibbosus</name>
    <dbReference type="NCBI Taxonomy" id="931172"/>
    <lineage>
        <taxon>Eukaryota</taxon>
        <taxon>Metazoa</taxon>
        <taxon>Ecdysozoa</taxon>
        <taxon>Arthropoda</taxon>
        <taxon>Chelicerata</taxon>
        <taxon>Arachnida</taxon>
        <taxon>Araneae</taxon>
        <taxon>Araneomorphae</taxon>
        <taxon>Entelegynae</taxon>
        <taxon>Araneoidea</taxon>
        <taxon>Linyphiidae</taxon>
        <taxon>Erigoninae</taxon>
        <taxon>Oedothorax</taxon>
    </lineage>
</organism>
<feature type="compositionally biased region" description="Polar residues" evidence="1">
    <location>
        <begin position="244"/>
        <end position="261"/>
    </location>
</feature>
<keyword evidence="5" id="KW-1185">Reference proteome</keyword>
<protein>
    <recommendedName>
        <fullName evidence="3">Chitin-binding type-2 domain-containing protein</fullName>
    </recommendedName>
</protein>
<evidence type="ECO:0000256" key="1">
    <source>
        <dbReference type="SAM" id="MobiDB-lite"/>
    </source>
</evidence>
<feature type="compositionally biased region" description="Polar residues" evidence="1">
    <location>
        <begin position="715"/>
        <end position="739"/>
    </location>
</feature>
<keyword evidence="2" id="KW-0732">Signal</keyword>
<dbReference type="InterPro" id="IPR036508">
    <property type="entry name" value="Chitin-bd_dom_sf"/>
</dbReference>
<sequence length="1739" mass="195111">MDISRVTICLLIFACLIYVIESAAFQAKNQEANSSFKSSSGTFGRKTASRQTTSTGSFTNILRQTAAPASTASPLPDNAPVNQVQEAFGNNNFRSSDQSLDQDDTVYGLLPADGLRQTPVNFGTRIQGENKEPDCQVTGDCQSSHGRDFGGSGSNNELKHQEETVQEDGNDQSDQSFGGQRENVDNTQQQHQDDQSFDEGSQRRSGAFDNGIFNSGSQFESRSDFRDFVGNGDENGQLVPVVNDNFNDQGSNQQTFQDNGDSQFQNQENQNSENTAREQAEERQSPAFFDYVDQQSYLNEPSVDQVSDAFDDAPVEESNIPFRRNPGGDDRGLSFNQGGFQQSFIPQQPSFSNNNNNEFQDQSFNQGGFQQPFTPQQPSFANDNNNEFQGQEQGSFHEDPIQALKYNVPGSPGADYPILYEVPETSFDCNQQQFAAGIYGDVDAQCQVFHFCKEGGGRDSFLCPNGTVFNQEYFVCDWWYNYNCADTPGFYNLNAQLYWDIDSISPTQILSGSGLGTQEDDTIGQVDNSGGFAIQGGNTEQHRQAPPTNQQPLRNTQQSFDAKSSFKDDTRQFSSGFVRRNDGVSFQQGSSRSTSQQQRNFVQSTSFSFQGSTAQNNLRNNPSQVRVDTVSFPNKPVNINSNVDDVTQIDIDSDDDFPQVLDERAPVNPNFEQQQISRSDKNLNSGSIITQEINQVSKVSQEDSSNVAQVSITNDQFESSQHSTSSITDNNSPSGSDSGANIIDQNGFEQQQRQGDDQFQTNIGNEDQFQTNIGNEDQFQSNIGNEDQFQTNIGNENQFHTNIGNEDQFHTNIGNEVQFQTNIGNEDQFQSNQGNDDHLEQVKVDDQSSEVKDADIFQEQQKDVSSIINSNAFQDVNENIPHSDDSSQQKLDFPVEEVEAKSDDFSETIGDDSSAVSTNGGFNIANGGTVEQQKLDTSFDDDKNIDNKETTIWKVADNSQVNQEKIQEQHSSQESFVPSVRENPGNLKSSPDQQELIDVPNSNQEKLKVEEILDGFQDRNIAFKDAGLGFQSTGRDRTTNETPKPITAEFGVQKPEEKISFVTNQNSNNNILKQNVNQNSQTGLSKQKKLQENKIFSMMRGVPKNAPASLNGPYLNQQRLNFRPYGQNGAPTLNSNRGVLNRNSESLQRNENAQISQQNVREQVVFPNAQQQGNTRNQQWKVSQQNLYSGNLPNQQLRNVDMRPQQYSNQNSRPSNMNWNVPTNGHQLRTQDFRQNYPNGNRNIQQQNIQPNFSNGNQALGRNLQPQIPNVPQSNVRSTANANHGRFQSVKGNISPVQSRFNPTRTTDGNVNVQQVSHQHQSQQPQANFNTERQVPSSQNPNTRQVPFNNVASGRQQTNSGVKGHFSQGQQDLRNARFNSGNNQNSNILQTNQNNVPAPNRQTQIQSIGQRNVGNRHNSDQQIVHQTNEEIQGQFQGGQNQFNSVNAPNGNRQQFVQHDIQDHSQDQLQNTISLNSGNLNNENQFVQQNINGNQQGQFQTNVPFHDANANNQQFNQQNVQNQQFNQQNVQNQQFSQQNVQNQQFNQQTVQNQFNQQELQNQQFNQQNVQHQQQGQINNLVSFNPQNIPNGNNRPIIQQEHQVRNPFQNSNQFNLGIPPNENNNQFVQQNIRPVQQDVFVQEEFQQQARNEQSQIQNIEQGSIIDDRGFQHTDGQFANQQQTFFQNDGSNNQGQNARHGRNDWNGPQVQKIDANDGIIHSQNSASESAVKSNGWRPVVKN</sequence>
<feature type="compositionally biased region" description="Polar residues" evidence="1">
    <location>
        <begin position="546"/>
        <end position="562"/>
    </location>
</feature>
<dbReference type="PROSITE" id="PS50940">
    <property type="entry name" value="CHIT_BIND_II"/>
    <property type="match status" value="1"/>
</dbReference>
<feature type="compositionally biased region" description="Polar residues" evidence="1">
    <location>
        <begin position="49"/>
        <end position="58"/>
    </location>
</feature>
<dbReference type="Pfam" id="PF01607">
    <property type="entry name" value="CBM_14"/>
    <property type="match status" value="1"/>
</dbReference>
<feature type="region of interest" description="Disordered" evidence="1">
    <location>
        <begin position="512"/>
        <end position="602"/>
    </location>
</feature>
<feature type="compositionally biased region" description="Polar residues" evidence="1">
    <location>
        <begin position="1253"/>
        <end position="1282"/>
    </location>
</feature>
<feature type="compositionally biased region" description="Low complexity" evidence="1">
    <location>
        <begin position="360"/>
        <end position="378"/>
    </location>
</feature>
<dbReference type="SMART" id="SM00494">
    <property type="entry name" value="ChtBD2"/>
    <property type="match status" value="1"/>
</dbReference>
<feature type="compositionally biased region" description="Low complexity" evidence="1">
    <location>
        <begin position="262"/>
        <end position="274"/>
    </location>
</feature>
<dbReference type="InterPro" id="IPR052976">
    <property type="entry name" value="Scoloptoxin-like"/>
</dbReference>
<feature type="region of interest" description="Disordered" evidence="1">
    <location>
        <begin position="1720"/>
        <end position="1739"/>
    </location>
</feature>
<evidence type="ECO:0000259" key="3">
    <source>
        <dbReference type="PROSITE" id="PS50940"/>
    </source>
</evidence>
<evidence type="ECO:0000313" key="5">
    <source>
        <dbReference type="Proteomes" id="UP000827092"/>
    </source>
</evidence>
<evidence type="ECO:0000256" key="2">
    <source>
        <dbReference type="SAM" id="SignalP"/>
    </source>
</evidence>
<reference evidence="4 5" key="1">
    <citation type="journal article" date="2022" name="Nat. Ecol. Evol.">
        <title>A masculinizing supergene underlies an exaggerated male reproductive morph in a spider.</title>
        <authorList>
            <person name="Hendrickx F."/>
            <person name="De Corte Z."/>
            <person name="Sonet G."/>
            <person name="Van Belleghem S.M."/>
            <person name="Kostlbacher S."/>
            <person name="Vangestel C."/>
        </authorList>
    </citation>
    <scope>NUCLEOTIDE SEQUENCE [LARGE SCALE GENOMIC DNA]</scope>
    <source>
        <strain evidence="4">W744_W776</strain>
    </source>
</reference>
<dbReference type="SUPFAM" id="SSF57625">
    <property type="entry name" value="Invertebrate chitin-binding proteins"/>
    <property type="match status" value="1"/>
</dbReference>
<feature type="compositionally biased region" description="Polar residues" evidence="1">
    <location>
        <begin position="379"/>
        <end position="394"/>
    </location>
</feature>
<feature type="compositionally biased region" description="Polar residues" evidence="1">
    <location>
        <begin position="1720"/>
        <end position="1729"/>
    </location>
</feature>
<feature type="region of interest" description="Disordered" evidence="1">
    <location>
        <begin position="900"/>
        <end position="929"/>
    </location>
</feature>
<feature type="compositionally biased region" description="Low complexity" evidence="1">
    <location>
        <begin position="1238"/>
        <end position="1252"/>
    </location>
</feature>
<feature type="signal peptide" evidence="2">
    <location>
        <begin position="1"/>
        <end position="22"/>
    </location>
</feature>
<dbReference type="EMBL" id="JAFNEN010000106">
    <property type="protein sequence ID" value="KAG8194242.1"/>
    <property type="molecule type" value="Genomic_DNA"/>
</dbReference>
<dbReference type="GO" id="GO:0008061">
    <property type="term" value="F:chitin binding"/>
    <property type="evidence" value="ECO:0007669"/>
    <property type="project" value="InterPro"/>
</dbReference>
<feature type="region of interest" description="Disordered" evidence="1">
    <location>
        <begin position="1231"/>
        <end position="1401"/>
    </location>
</feature>
<feature type="domain" description="Chitin-binding type-2" evidence="3">
    <location>
        <begin position="426"/>
        <end position="486"/>
    </location>
</feature>
<dbReference type="GO" id="GO:0005576">
    <property type="term" value="C:extracellular region"/>
    <property type="evidence" value="ECO:0007669"/>
    <property type="project" value="InterPro"/>
</dbReference>
<feature type="region of interest" description="Disordered" evidence="1">
    <location>
        <begin position="360"/>
        <end position="394"/>
    </location>
</feature>
<feature type="region of interest" description="Disordered" evidence="1">
    <location>
        <begin position="715"/>
        <end position="743"/>
    </location>
</feature>
<name>A0AAV6VCJ7_9ARAC</name>
<feature type="chain" id="PRO_5044000657" description="Chitin-binding type-2 domain-containing protein" evidence="2">
    <location>
        <begin position="23"/>
        <end position="1739"/>
    </location>
</feature>
<comment type="caution">
    <text evidence="4">The sequence shown here is derived from an EMBL/GenBank/DDBJ whole genome shotgun (WGS) entry which is preliminary data.</text>
</comment>
<dbReference type="PANTHER" id="PTHR22933:SF43">
    <property type="entry name" value="LP10131P"/>
    <property type="match status" value="1"/>
</dbReference>
<feature type="region of interest" description="Disordered" evidence="1">
    <location>
        <begin position="1683"/>
        <end position="1708"/>
    </location>
</feature>
<dbReference type="Gene3D" id="2.170.140.10">
    <property type="entry name" value="Chitin binding domain"/>
    <property type="match status" value="1"/>
</dbReference>